<dbReference type="Proteomes" id="UP000183200">
    <property type="component" value="Unassembled WGS sequence"/>
</dbReference>
<accession>A0A1G9JLQ3</accession>
<keyword evidence="2" id="KW-1185">Reference proteome</keyword>
<proteinExistence type="predicted"/>
<dbReference type="AlphaFoldDB" id="A0A1G9JLQ3"/>
<dbReference type="PROSITE" id="PS51257">
    <property type="entry name" value="PROKAR_LIPOPROTEIN"/>
    <property type="match status" value="1"/>
</dbReference>
<evidence type="ECO:0000313" key="2">
    <source>
        <dbReference type="Proteomes" id="UP000183200"/>
    </source>
</evidence>
<evidence type="ECO:0000313" key="1">
    <source>
        <dbReference type="EMBL" id="SDL38459.1"/>
    </source>
</evidence>
<protein>
    <recommendedName>
        <fullName evidence="3">Lipoprotein</fullName>
    </recommendedName>
</protein>
<reference evidence="2" key="1">
    <citation type="submission" date="2016-10" db="EMBL/GenBank/DDBJ databases">
        <authorList>
            <person name="Varghese N."/>
            <person name="Submissions S."/>
        </authorList>
    </citation>
    <scope>NUCLEOTIDE SEQUENCE [LARGE SCALE GENOMIC DNA]</scope>
    <source>
        <strain evidence="2">DSM 19110</strain>
    </source>
</reference>
<name>A0A1G9JLQ3_9SPHI</name>
<dbReference type="EMBL" id="FNGY01000001">
    <property type="protein sequence ID" value="SDL38459.1"/>
    <property type="molecule type" value="Genomic_DNA"/>
</dbReference>
<dbReference type="OrthoDB" id="747120at2"/>
<dbReference type="RefSeq" id="WP_074604289.1">
    <property type="nucleotide sequence ID" value="NZ_FNGY01000001.1"/>
</dbReference>
<organism evidence="1 2">
    <name type="scientific">Pedobacter steynii</name>
    <dbReference type="NCBI Taxonomy" id="430522"/>
    <lineage>
        <taxon>Bacteria</taxon>
        <taxon>Pseudomonadati</taxon>
        <taxon>Bacteroidota</taxon>
        <taxon>Sphingobacteriia</taxon>
        <taxon>Sphingobacteriales</taxon>
        <taxon>Sphingobacteriaceae</taxon>
        <taxon>Pedobacter</taxon>
    </lineage>
</organism>
<dbReference type="STRING" id="430522.BFS30_26975"/>
<sequence length="259" mass="29122">MQEKTISHSPFLLCTLLMLGILAGCKKDNVSPPEPKPPVLSMNDLYKSAILDAMVADDAERIDTLWALTPENTSLQWKTIKGKPYVLMASFMRFPSSYPVGDSITTSWGESWLFIPQQMKARIGSSFSATSDTTMRICQLLGLPPANERSNTHIAEVWINPERLYRPAGSRVITTKTATAALSNNSPESFSSWFNNYIVFAYYRTLSATTDYHYPWTRLGYTYDWAPKAKEVGLSEYVLQPSSGAWVEKVSKVGNYFKK</sequence>
<gene>
    <name evidence="1" type="ORF">SAMN05421820_101308</name>
</gene>
<evidence type="ECO:0008006" key="3">
    <source>
        <dbReference type="Google" id="ProtNLM"/>
    </source>
</evidence>